<keyword evidence="9" id="KW-0902">Two-component regulatory system</keyword>
<dbReference type="PANTHER" id="PTHR44757">
    <property type="entry name" value="DIGUANYLATE CYCLASE DGCP"/>
    <property type="match status" value="1"/>
</dbReference>
<evidence type="ECO:0000256" key="1">
    <source>
        <dbReference type="ARBA" id="ARBA00004370"/>
    </source>
</evidence>
<protein>
    <recommendedName>
        <fullName evidence="2">cyclic-guanylate-specific phosphodiesterase</fullName>
        <ecNumber evidence="2">3.1.4.52</ecNumber>
    </recommendedName>
</protein>
<dbReference type="SUPFAM" id="SSF55785">
    <property type="entry name" value="PYP-like sensor domain (PAS domain)"/>
    <property type="match status" value="1"/>
</dbReference>
<keyword evidence="5" id="KW-0808">Transferase</keyword>
<evidence type="ECO:0000259" key="13">
    <source>
        <dbReference type="PROSITE" id="PS50883"/>
    </source>
</evidence>
<dbReference type="InterPro" id="IPR000014">
    <property type="entry name" value="PAS"/>
</dbReference>
<dbReference type="InterPro" id="IPR043128">
    <property type="entry name" value="Rev_trsase/Diguanyl_cyclase"/>
</dbReference>
<keyword evidence="10" id="KW-0812">Transmembrane</keyword>
<dbReference type="InterPro" id="IPR052155">
    <property type="entry name" value="Biofilm_reg_signaling"/>
</dbReference>
<comment type="caution">
    <text evidence="15">The sequence shown here is derived from an EMBL/GenBank/DDBJ whole genome shotgun (WGS) entry which is preliminary data.</text>
</comment>
<evidence type="ECO:0000256" key="6">
    <source>
        <dbReference type="ARBA" id="ARBA00022741"/>
    </source>
</evidence>
<dbReference type="PROSITE" id="PS50113">
    <property type="entry name" value="PAC"/>
    <property type="match status" value="1"/>
</dbReference>
<dbReference type="Pfam" id="PF13426">
    <property type="entry name" value="PAS_9"/>
    <property type="match status" value="1"/>
</dbReference>
<organism evidence="15 16">
    <name type="scientific">Nitrincola tibetensis</name>
    <dbReference type="NCBI Taxonomy" id="2219697"/>
    <lineage>
        <taxon>Bacteria</taxon>
        <taxon>Pseudomonadati</taxon>
        <taxon>Pseudomonadota</taxon>
        <taxon>Gammaproteobacteria</taxon>
        <taxon>Oceanospirillales</taxon>
        <taxon>Oceanospirillaceae</taxon>
        <taxon>Nitrincola</taxon>
    </lineage>
</organism>
<evidence type="ECO:0000256" key="8">
    <source>
        <dbReference type="ARBA" id="ARBA00022840"/>
    </source>
</evidence>
<dbReference type="CDD" id="cd01949">
    <property type="entry name" value="GGDEF"/>
    <property type="match status" value="1"/>
</dbReference>
<evidence type="ECO:0000256" key="10">
    <source>
        <dbReference type="SAM" id="Phobius"/>
    </source>
</evidence>
<feature type="domain" description="EAL" evidence="13">
    <location>
        <begin position="663"/>
        <end position="917"/>
    </location>
</feature>
<dbReference type="PROSITE" id="PS50887">
    <property type="entry name" value="GGDEF"/>
    <property type="match status" value="1"/>
</dbReference>
<dbReference type="Pfam" id="PF00990">
    <property type="entry name" value="GGDEF"/>
    <property type="match status" value="1"/>
</dbReference>
<keyword evidence="7" id="KW-0418">Kinase</keyword>
<dbReference type="PANTHER" id="PTHR44757:SF2">
    <property type="entry name" value="BIOFILM ARCHITECTURE MAINTENANCE PROTEIN MBAA"/>
    <property type="match status" value="1"/>
</dbReference>
<feature type="transmembrane region" description="Helical" evidence="10">
    <location>
        <begin position="289"/>
        <end position="313"/>
    </location>
</feature>
<evidence type="ECO:0000256" key="9">
    <source>
        <dbReference type="ARBA" id="ARBA00023012"/>
    </source>
</evidence>
<evidence type="ECO:0000256" key="2">
    <source>
        <dbReference type="ARBA" id="ARBA00012282"/>
    </source>
</evidence>
<dbReference type="InterPro" id="IPR029151">
    <property type="entry name" value="Sensor-like_sf"/>
</dbReference>
<feature type="domain" description="PAC" evidence="12">
    <location>
        <begin position="431"/>
        <end position="484"/>
    </location>
</feature>
<dbReference type="GO" id="GO:0071111">
    <property type="term" value="F:cyclic-guanylate-specific phosphodiesterase activity"/>
    <property type="evidence" value="ECO:0007669"/>
    <property type="project" value="UniProtKB-EC"/>
</dbReference>
<reference evidence="15 16" key="1">
    <citation type="submission" date="2018-06" db="EMBL/GenBank/DDBJ databases">
        <title>Nitrincola tibetense sp. nov., isolated from Lake XuguoCo on Tibetan Plateau.</title>
        <authorList>
            <person name="Xing P."/>
        </authorList>
    </citation>
    <scope>NUCLEOTIDE SEQUENCE [LARGE SCALE GENOMIC DNA]</scope>
    <source>
        <strain evidence="16">xg18</strain>
    </source>
</reference>
<dbReference type="SMART" id="SM00052">
    <property type="entry name" value="EAL"/>
    <property type="match status" value="1"/>
</dbReference>
<dbReference type="Gene3D" id="3.20.20.450">
    <property type="entry name" value="EAL domain"/>
    <property type="match status" value="1"/>
</dbReference>
<dbReference type="PROSITE" id="PS50883">
    <property type="entry name" value="EAL"/>
    <property type="match status" value="1"/>
</dbReference>
<dbReference type="SMART" id="SM00091">
    <property type="entry name" value="PAS"/>
    <property type="match status" value="1"/>
</dbReference>
<dbReference type="CDD" id="cd00130">
    <property type="entry name" value="PAS"/>
    <property type="match status" value="1"/>
</dbReference>
<sequence>MSDDGKQVSERGPRTHWELKFTTRITLIFGLLGFLTLILSMGYSVQTAKSKFEEDIKQSLLQRQRTIESMVENRINLLDVYLHTITSSRNFMPNSNISENSTVESITDDMIFMFQDSVIGASLDIFFLVDHSGALLFDAGIPLYRIGPILQSIKSPILFTNKWTLLEDESVSVLLKAVPVFDPASIQLKGYIFAGFAISHNKIFHQDVIARADLDVLRIGTRESIIFDSAAKINNSKSVRRPLTSDGVLWYDNDVYFIKQDLGLDKIITPIWLELGVAGNRFDSVYIEYWRSFLLLSGGFLLLLFIAGSILHFTHKRAIDNMMNYIGSIKKGMKGVGFTPTGVYEYNQVSEAMQSMVEDLNIAATVFESSEGMLVTDRNQVILRNNQAFSDITGFHSDELIGKSLSKLRSEKYTEHFYHEMSKKLLVDGSWQGEIWNQKKNGEEYLQWVSITAVMSDVTGKVLNYVVTLNDVTQRKAAENKIKQLAFYDQLTQLPNRQLLLDRLKKALLASARTNTYGALLYLDLDDFKTLNDTRGHDAGDQLLVKTSERLQTCTRRTDTVARIGGDEFIILLEDVGETEKSASNHVDLLCKKILMSLGQPYSIANVEHHSTLSVGVALFVGDTEGVDELLKQADLAMYQAKSAGRNTYRFFNPEMQTKVMEYAEFANDIRSSIQNKDFLLYYQVQVNHHGKIVGTEALLRWVHPVKGMVRPDEFIPIAEETGLIIPLGDWILEEACQVLAGWTTQASTQSLTLAVNISAHQLRTHDFVEKVKDTISKTGADPSKLKLEITESMLLDDIDDTIEKMRALQAIGVTFALDDFGTGYSSLSYLKRLPLDQLKIDKTFVRDLLTDTQDADIASTIVSLAKSLHLSVIAEGVEQEDQRTLLASYGCLLYQGYLFGRPVSLKDLMDSLVEYENHIG</sequence>
<dbReference type="NCBIfam" id="TIGR00229">
    <property type="entry name" value="sensory_box"/>
    <property type="match status" value="1"/>
</dbReference>
<dbReference type="OrthoDB" id="9804951at2"/>
<keyword evidence="10" id="KW-1133">Transmembrane helix</keyword>
<dbReference type="InterPro" id="IPR001633">
    <property type="entry name" value="EAL_dom"/>
</dbReference>
<evidence type="ECO:0000256" key="3">
    <source>
        <dbReference type="ARBA" id="ARBA00022553"/>
    </source>
</evidence>
<dbReference type="Proteomes" id="UP000250744">
    <property type="component" value="Unassembled WGS sequence"/>
</dbReference>
<keyword evidence="10" id="KW-0472">Membrane</keyword>
<dbReference type="InterPro" id="IPR035919">
    <property type="entry name" value="EAL_sf"/>
</dbReference>
<dbReference type="NCBIfam" id="TIGR00254">
    <property type="entry name" value="GGDEF"/>
    <property type="match status" value="1"/>
</dbReference>
<dbReference type="SUPFAM" id="SSF141868">
    <property type="entry name" value="EAL domain-like"/>
    <property type="match status" value="1"/>
</dbReference>
<feature type="domain" description="PAS" evidence="11">
    <location>
        <begin position="358"/>
        <end position="405"/>
    </location>
</feature>
<dbReference type="InterPro" id="IPR000160">
    <property type="entry name" value="GGDEF_dom"/>
</dbReference>
<gene>
    <name evidence="15" type="ORF">DN062_11305</name>
</gene>
<evidence type="ECO:0000256" key="5">
    <source>
        <dbReference type="ARBA" id="ARBA00022679"/>
    </source>
</evidence>
<evidence type="ECO:0000259" key="14">
    <source>
        <dbReference type="PROSITE" id="PS50887"/>
    </source>
</evidence>
<accession>A0A364NLS2</accession>
<feature type="domain" description="GGDEF" evidence="14">
    <location>
        <begin position="516"/>
        <end position="654"/>
    </location>
</feature>
<keyword evidence="3" id="KW-0597">Phosphoprotein</keyword>
<dbReference type="EMBL" id="QKRX01000007">
    <property type="protein sequence ID" value="RAU17940.1"/>
    <property type="molecule type" value="Genomic_DNA"/>
</dbReference>
<dbReference type="InterPro" id="IPR000700">
    <property type="entry name" value="PAS-assoc_C"/>
</dbReference>
<dbReference type="GO" id="GO:0005524">
    <property type="term" value="F:ATP binding"/>
    <property type="evidence" value="ECO:0007669"/>
    <property type="project" value="UniProtKB-KW"/>
</dbReference>
<evidence type="ECO:0000259" key="12">
    <source>
        <dbReference type="PROSITE" id="PS50113"/>
    </source>
</evidence>
<dbReference type="InterPro" id="IPR043056">
    <property type="entry name" value="LuxQ-periplasm_N"/>
</dbReference>
<dbReference type="PROSITE" id="PS50112">
    <property type="entry name" value="PAS"/>
    <property type="match status" value="1"/>
</dbReference>
<dbReference type="Gene3D" id="3.30.450.20">
    <property type="entry name" value="PAS domain"/>
    <property type="match status" value="1"/>
</dbReference>
<name>A0A364NLS2_9GAMM</name>
<keyword evidence="16" id="KW-1185">Reference proteome</keyword>
<dbReference type="SMART" id="SM00267">
    <property type="entry name" value="GGDEF"/>
    <property type="match status" value="1"/>
</dbReference>
<evidence type="ECO:0000256" key="7">
    <source>
        <dbReference type="ARBA" id="ARBA00022777"/>
    </source>
</evidence>
<dbReference type="InterPro" id="IPR035965">
    <property type="entry name" value="PAS-like_dom_sf"/>
</dbReference>
<dbReference type="GO" id="GO:0016301">
    <property type="term" value="F:kinase activity"/>
    <property type="evidence" value="ECO:0007669"/>
    <property type="project" value="UniProtKB-KW"/>
</dbReference>
<dbReference type="CDD" id="cd01948">
    <property type="entry name" value="EAL"/>
    <property type="match status" value="1"/>
</dbReference>
<dbReference type="GO" id="GO:0016020">
    <property type="term" value="C:membrane"/>
    <property type="evidence" value="ECO:0007669"/>
    <property type="project" value="UniProtKB-SubCell"/>
</dbReference>
<dbReference type="Pfam" id="PF00563">
    <property type="entry name" value="EAL"/>
    <property type="match status" value="1"/>
</dbReference>
<dbReference type="SUPFAM" id="SSF55073">
    <property type="entry name" value="Nucleotide cyclase"/>
    <property type="match status" value="1"/>
</dbReference>
<feature type="transmembrane region" description="Helical" evidence="10">
    <location>
        <begin position="21"/>
        <end position="43"/>
    </location>
</feature>
<dbReference type="Gene3D" id="3.30.70.270">
    <property type="match status" value="1"/>
</dbReference>
<dbReference type="AlphaFoldDB" id="A0A364NLS2"/>
<dbReference type="Gene3D" id="3.30.450.220">
    <property type="entry name" value="LuxQ periplasmic domain, N-terminal subdomain"/>
    <property type="match status" value="1"/>
</dbReference>
<dbReference type="FunFam" id="3.20.20.450:FF:000001">
    <property type="entry name" value="Cyclic di-GMP phosphodiesterase yahA"/>
    <property type="match status" value="1"/>
</dbReference>
<dbReference type="InterPro" id="IPR029787">
    <property type="entry name" value="Nucleotide_cyclase"/>
</dbReference>
<evidence type="ECO:0000313" key="16">
    <source>
        <dbReference type="Proteomes" id="UP000250744"/>
    </source>
</evidence>
<evidence type="ECO:0000313" key="15">
    <source>
        <dbReference type="EMBL" id="RAU17940.1"/>
    </source>
</evidence>
<dbReference type="EC" id="3.1.4.52" evidence="2"/>
<keyword evidence="4" id="KW-0973">c-di-GMP</keyword>
<comment type="subcellular location">
    <subcellularLocation>
        <location evidence="1">Membrane</location>
    </subcellularLocation>
</comment>
<keyword evidence="8" id="KW-0067">ATP-binding</keyword>
<proteinExistence type="predicted"/>
<evidence type="ECO:0000256" key="4">
    <source>
        <dbReference type="ARBA" id="ARBA00022636"/>
    </source>
</evidence>
<keyword evidence="6" id="KW-0547">Nucleotide-binding</keyword>
<evidence type="ECO:0000259" key="11">
    <source>
        <dbReference type="PROSITE" id="PS50112"/>
    </source>
</evidence>
<dbReference type="SUPFAM" id="SSF103190">
    <property type="entry name" value="Sensory domain-like"/>
    <property type="match status" value="1"/>
</dbReference>
<dbReference type="RefSeq" id="WP_112159428.1">
    <property type="nucleotide sequence ID" value="NZ_QKRX01000007.1"/>
</dbReference>
<dbReference type="GO" id="GO:0000160">
    <property type="term" value="P:phosphorelay signal transduction system"/>
    <property type="evidence" value="ECO:0007669"/>
    <property type="project" value="UniProtKB-KW"/>
</dbReference>